<reference evidence="1" key="1">
    <citation type="submission" date="2014-09" db="EMBL/GenBank/DDBJ databases">
        <authorList>
            <person name="Magalhaes I.L.F."/>
            <person name="Oliveira U."/>
            <person name="Santos F.R."/>
            <person name="Vidigal T.H.D.A."/>
            <person name="Brescovit A.D."/>
            <person name="Santos A.J."/>
        </authorList>
    </citation>
    <scope>NUCLEOTIDE SEQUENCE</scope>
    <source>
        <tissue evidence="1">Shoot tissue taken approximately 20 cm above the soil surface</tissue>
    </source>
</reference>
<accession>A0A0A8ZK53</accession>
<reference evidence="1" key="2">
    <citation type="journal article" date="2015" name="Data Brief">
        <title>Shoot transcriptome of the giant reed, Arundo donax.</title>
        <authorList>
            <person name="Barrero R.A."/>
            <person name="Guerrero F.D."/>
            <person name="Moolhuijzen P."/>
            <person name="Goolsby J.A."/>
            <person name="Tidwell J."/>
            <person name="Bellgard S.E."/>
            <person name="Bellgard M.I."/>
        </authorList>
    </citation>
    <scope>NUCLEOTIDE SEQUENCE</scope>
    <source>
        <tissue evidence="1">Shoot tissue taken approximately 20 cm above the soil surface</tissue>
    </source>
</reference>
<evidence type="ECO:0000313" key="1">
    <source>
        <dbReference type="EMBL" id="JAD39176.1"/>
    </source>
</evidence>
<dbReference type="EMBL" id="GBRH01258719">
    <property type="protein sequence ID" value="JAD39176.1"/>
    <property type="molecule type" value="Transcribed_RNA"/>
</dbReference>
<dbReference type="AlphaFoldDB" id="A0A0A8ZK53"/>
<protein>
    <submittedName>
        <fullName evidence="1">Uncharacterized protein</fullName>
    </submittedName>
</protein>
<name>A0A0A8ZK53_ARUDO</name>
<organism evidence="1">
    <name type="scientific">Arundo donax</name>
    <name type="common">Giant reed</name>
    <name type="synonym">Donax arundinaceus</name>
    <dbReference type="NCBI Taxonomy" id="35708"/>
    <lineage>
        <taxon>Eukaryota</taxon>
        <taxon>Viridiplantae</taxon>
        <taxon>Streptophyta</taxon>
        <taxon>Embryophyta</taxon>
        <taxon>Tracheophyta</taxon>
        <taxon>Spermatophyta</taxon>
        <taxon>Magnoliopsida</taxon>
        <taxon>Liliopsida</taxon>
        <taxon>Poales</taxon>
        <taxon>Poaceae</taxon>
        <taxon>PACMAD clade</taxon>
        <taxon>Arundinoideae</taxon>
        <taxon>Arundineae</taxon>
        <taxon>Arundo</taxon>
    </lineage>
</organism>
<sequence>MASKFMDHNSSIFVKFKDLTNYFSRLGTVLRYFERTSGAVFSLRYVSNFFV</sequence>
<proteinExistence type="predicted"/>